<dbReference type="Proteomes" id="UP001295423">
    <property type="component" value="Unassembled WGS sequence"/>
</dbReference>
<accession>A0AAD2CCU9</accession>
<dbReference type="AlphaFoldDB" id="A0AAD2CCU9"/>
<gene>
    <name evidence="1" type="ORF">CYCCA115_LOCUS1621</name>
</gene>
<reference evidence="1" key="1">
    <citation type="submission" date="2023-08" db="EMBL/GenBank/DDBJ databases">
        <authorList>
            <person name="Audoor S."/>
            <person name="Bilcke G."/>
        </authorList>
    </citation>
    <scope>NUCLEOTIDE SEQUENCE</scope>
</reference>
<organism evidence="1 2">
    <name type="scientific">Cylindrotheca closterium</name>
    <dbReference type="NCBI Taxonomy" id="2856"/>
    <lineage>
        <taxon>Eukaryota</taxon>
        <taxon>Sar</taxon>
        <taxon>Stramenopiles</taxon>
        <taxon>Ochrophyta</taxon>
        <taxon>Bacillariophyta</taxon>
        <taxon>Bacillariophyceae</taxon>
        <taxon>Bacillariophycidae</taxon>
        <taxon>Bacillariales</taxon>
        <taxon>Bacillariaceae</taxon>
        <taxon>Cylindrotheca</taxon>
    </lineage>
</organism>
<sequence length="98" mass="10878">MGEHATKVGAKKTHLYGKGRCATITHVKKVVANFDAFSRFAVKDFDLDCPPHIIKLYDCFMEALSTNEVTMWENTTDMTDVPMGILQVPGTIGSIRQS</sequence>
<proteinExistence type="predicted"/>
<evidence type="ECO:0000313" key="2">
    <source>
        <dbReference type="Proteomes" id="UP001295423"/>
    </source>
</evidence>
<comment type="caution">
    <text evidence="1">The sequence shown here is derived from an EMBL/GenBank/DDBJ whole genome shotgun (WGS) entry which is preliminary data.</text>
</comment>
<dbReference type="EMBL" id="CAKOGP040000069">
    <property type="protein sequence ID" value="CAJ1929175.1"/>
    <property type="molecule type" value="Genomic_DNA"/>
</dbReference>
<evidence type="ECO:0000313" key="1">
    <source>
        <dbReference type="EMBL" id="CAJ1929175.1"/>
    </source>
</evidence>
<protein>
    <submittedName>
        <fullName evidence="1">Uncharacterized protein</fullName>
    </submittedName>
</protein>
<keyword evidence="2" id="KW-1185">Reference proteome</keyword>
<name>A0AAD2CCU9_9STRA</name>